<dbReference type="AlphaFoldDB" id="A0A417XYZ6"/>
<dbReference type="PANTHER" id="PTHR11614">
    <property type="entry name" value="PHOSPHOLIPASE-RELATED"/>
    <property type="match status" value="1"/>
</dbReference>
<comment type="caution">
    <text evidence="2">The sequence shown here is derived from an EMBL/GenBank/DDBJ whole genome shotgun (WGS) entry which is preliminary data.</text>
</comment>
<keyword evidence="3" id="KW-1185">Reference proteome</keyword>
<dbReference type="RefSeq" id="WP_118926825.1">
    <property type="nucleotide sequence ID" value="NZ_QXGH01000023.1"/>
</dbReference>
<dbReference type="OrthoDB" id="9801217at2"/>
<sequence>MTDEIVSPEAIAEAVTDVLGPPWEAETITLPPDEEGEVVATLVSRRAGATTERAVLHVHGFADYFFQTEYGEWWLERDHDMYAMDLRKYGRSIRPHQTATYVADLEEYFTELDLAWERIVERDGHTHVILSGHSTGGLVVALWAEARKPEELAGIVLNSPWLDLQGKAWMRTLPASAVLDRVGRLQPMRIFPREVSGVYGMTLHRAHAGEWNFDLTWKPLESFPVRFGWLRAIRAGHARVHQGLDIPCPVLVLSSDRTTFTTTLDERAHTSDIVLDVKQIRRWASSLGRNVTSIAVPGAVHDVVLSRPEARERAYLEIQRWLATYVL</sequence>
<gene>
    <name evidence="2" type="ORF">D0Z08_18965</name>
</gene>
<dbReference type="Proteomes" id="UP000283644">
    <property type="component" value="Unassembled WGS sequence"/>
</dbReference>
<organism evidence="2 3">
    <name type="scientific">Nocardioides immobilis</name>
    <dbReference type="NCBI Taxonomy" id="2049295"/>
    <lineage>
        <taxon>Bacteria</taxon>
        <taxon>Bacillati</taxon>
        <taxon>Actinomycetota</taxon>
        <taxon>Actinomycetes</taxon>
        <taxon>Propionibacteriales</taxon>
        <taxon>Nocardioidaceae</taxon>
        <taxon>Nocardioides</taxon>
    </lineage>
</organism>
<accession>A0A417XYZ6</accession>
<feature type="domain" description="Serine aminopeptidase S33" evidence="1">
    <location>
        <begin position="52"/>
        <end position="172"/>
    </location>
</feature>
<dbReference type="EMBL" id="QXGH01000023">
    <property type="protein sequence ID" value="RHW25586.1"/>
    <property type="molecule type" value="Genomic_DNA"/>
</dbReference>
<proteinExistence type="predicted"/>
<evidence type="ECO:0000313" key="3">
    <source>
        <dbReference type="Proteomes" id="UP000283644"/>
    </source>
</evidence>
<name>A0A417XYZ6_9ACTN</name>
<evidence type="ECO:0000259" key="1">
    <source>
        <dbReference type="Pfam" id="PF12146"/>
    </source>
</evidence>
<dbReference type="InterPro" id="IPR022742">
    <property type="entry name" value="Hydrolase_4"/>
</dbReference>
<dbReference type="InterPro" id="IPR051044">
    <property type="entry name" value="MAG_DAG_Lipase"/>
</dbReference>
<dbReference type="Pfam" id="PF12146">
    <property type="entry name" value="Hydrolase_4"/>
    <property type="match status" value="1"/>
</dbReference>
<dbReference type="Gene3D" id="3.40.50.1820">
    <property type="entry name" value="alpha/beta hydrolase"/>
    <property type="match status" value="1"/>
</dbReference>
<dbReference type="InterPro" id="IPR029058">
    <property type="entry name" value="AB_hydrolase_fold"/>
</dbReference>
<dbReference type="SUPFAM" id="SSF53474">
    <property type="entry name" value="alpha/beta-Hydrolases"/>
    <property type="match status" value="1"/>
</dbReference>
<protein>
    <submittedName>
        <fullName evidence="2">Alpha/beta hydrolase</fullName>
    </submittedName>
</protein>
<reference evidence="2 3" key="1">
    <citation type="submission" date="2018-09" db="EMBL/GenBank/DDBJ databases">
        <title>Genome sequencing of Nocardioides immobilis CCTCC AB 2017083 for comparison to Nocardioides silvaticus.</title>
        <authorList>
            <person name="Li C."/>
            <person name="Wang G."/>
        </authorList>
    </citation>
    <scope>NUCLEOTIDE SEQUENCE [LARGE SCALE GENOMIC DNA]</scope>
    <source>
        <strain evidence="2 3">CCTCC AB 2017083</strain>
    </source>
</reference>
<evidence type="ECO:0000313" key="2">
    <source>
        <dbReference type="EMBL" id="RHW25586.1"/>
    </source>
</evidence>
<dbReference type="GO" id="GO:0016787">
    <property type="term" value="F:hydrolase activity"/>
    <property type="evidence" value="ECO:0007669"/>
    <property type="project" value="UniProtKB-KW"/>
</dbReference>
<keyword evidence="2" id="KW-0378">Hydrolase</keyword>